<evidence type="ECO:0000313" key="1">
    <source>
        <dbReference type="EMBL" id="CEF57287.1"/>
    </source>
</evidence>
<sequence>MATCGRALHSFMMSENDQDYFMTEKFSIIKFVPELLKQRPGQRLIARDIARLIMQTYPQACEDKRERSKTLDSDDALLQQIVAEIAAQRKQLEARFNLKTTEERPRKYYYSTNSDSDEVAAVEGEEAPLQEAGQADTQVAGPVRLREFDLYPLLSQFLLTELGIYSMRIDEKRARNQHGSDGNKWLYPDLVGIEDLTANWEREIIDCVSASSETRSKLYSFEVKLLLNRANVREAFFQAVSNSSWANFPYLVAAEIQGSETLSELRVLSGTHGIGVIRLDQANPSESELLIPALERTAIDWNSANRLAASSRDFTHFLNLVRQFYQTKDLRPQDWDYREPQQGKKKK</sequence>
<dbReference type="STRING" id="431306.AGA_2604"/>
<protein>
    <recommendedName>
        <fullName evidence="3">HrgA protein</fullName>
    </recommendedName>
</protein>
<dbReference type="EMBL" id="LN609302">
    <property type="protein sequence ID" value="CEF57287.1"/>
    <property type="molecule type" value="Genomic_DNA"/>
</dbReference>
<reference evidence="2" key="1">
    <citation type="submission" date="2014-09" db="EMBL/GenBank/DDBJ databases">
        <authorList>
            <person name="Illeghems K.G."/>
        </authorList>
    </citation>
    <scope>NUCLEOTIDE SEQUENCE [LARGE SCALE GENOMIC DNA]</scope>
    <source>
        <strain evidence="2">LMG 23848T</strain>
    </source>
</reference>
<evidence type="ECO:0000313" key="2">
    <source>
        <dbReference type="Proteomes" id="UP000068250"/>
    </source>
</evidence>
<proteinExistence type="predicted"/>
<dbReference type="Proteomes" id="UP000068250">
    <property type="component" value="Chromosome I"/>
</dbReference>
<gene>
    <name evidence="1" type="ORF">AGA_2604</name>
</gene>
<accession>A0A0U4YF55</accession>
<dbReference type="AlphaFoldDB" id="A0A0U4YF55"/>
<dbReference type="PATRIC" id="fig|431306.5.peg.2688"/>
<organism evidence="1 2">
    <name type="scientific">Acetobacter ghanensis</name>
    <dbReference type="NCBI Taxonomy" id="431306"/>
    <lineage>
        <taxon>Bacteria</taxon>
        <taxon>Pseudomonadati</taxon>
        <taxon>Pseudomonadota</taxon>
        <taxon>Alphaproteobacteria</taxon>
        <taxon>Acetobacterales</taxon>
        <taxon>Acetobacteraceae</taxon>
        <taxon>Acetobacter</taxon>
    </lineage>
</organism>
<evidence type="ECO:0008006" key="3">
    <source>
        <dbReference type="Google" id="ProtNLM"/>
    </source>
</evidence>
<name>A0A0U4YF55_9PROT</name>